<name>A0A1H1YI12_9ACTN</name>
<feature type="transmembrane region" description="Helical" evidence="1">
    <location>
        <begin position="244"/>
        <end position="265"/>
    </location>
</feature>
<feature type="transmembrane region" description="Helical" evidence="1">
    <location>
        <begin position="73"/>
        <end position="96"/>
    </location>
</feature>
<proteinExistence type="predicted"/>
<dbReference type="EMBL" id="LT629758">
    <property type="protein sequence ID" value="SDT21188.1"/>
    <property type="molecule type" value="Genomic_DNA"/>
</dbReference>
<evidence type="ECO:0000256" key="1">
    <source>
        <dbReference type="SAM" id="Phobius"/>
    </source>
</evidence>
<dbReference type="OrthoDB" id="3292270at2"/>
<feature type="transmembrane region" description="Helical" evidence="1">
    <location>
        <begin position="209"/>
        <end position="232"/>
    </location>
</feature>
<sequence length="344" mass="35525">MTSSFATASPTARGNRAVLAAYPARIRRKHGAELIDTMLEMAGPGGEPTREAKGLLMLDGLRERFRPPVRRPIALVAAIVALLIGGALGAAAGSWLGSFGYAAMPDAALAARVLPAPATGSTGDLYLQGNSGFGDAVDGRAAAESVRQRLAAEGWRTGPLQTGDGTDGVLANVHFSAETDQTILDVYAYPDANGTPYLALNGWPQRPAAYLPLTIAGLLLGLVAGWLTGVALAHRIQAAGRPIVSTVLTAAGVFLVVPSAAGFVASLTSYLTAGTGQPNSGHLPHFYGFAFGPTTEWMHSMDIGAGWILVPSDFAMLPIWGFGLIAIAAIVARPGRTDDKAIAT</sequence>
<dbReference type="STRING" id="113562.SAMN04489716_2866"/>
<protein>
    <submittedName>
        <fullName evidence="2">Uncharacterized protein</fullName>
    </submittedName>
</protein>
<accession>A0A1H1YI12</accession>
<keyword evidence="1" id="KW-0472">Membrane</keyword>
<keyword evidence="1" id="KW-1133">Transmembrane helix</keyword>
<dbReference type="RefSeq" id="WP_092544982.1">
    <property type="nucleotide sequence ID" value="NZ_BOMJ01000001.1"/>
</dbReference>
<feature type="transmembrane region" description="Helical" evidence="1">
    <location>
        <begin position="314"/>
        <end position="332"/>
    </location>
</feature>
<keyword evidence="1" id="KW-0812">Transmembrane</keyword>
<evidence type="ECO:0000313" key="3">
    <source>
        <dbReference type="Proteomes" id="UP000198688"/>
    </source>
</evidence>
<keyword evidence="3" id="KW-1185">Reference proteome</keyword>
<reference evidence="2 3" key="1">
    <citation type="submission" date="2016-10" db="EMBL/GenBank/DDBJ databases">
        <authorList>
            <person name="de Groot N.N."/>
        </authorList>
    </citation>
    <scope>NUCLEOTIDE SEQUENCE [LARGE SCALE GENOMIC DNA]</scope>
    <source>
        <strain evidence="2 3">DSM 43941</strain>
    </source>
</reference>
<organism evidence="2 3">
    <name type="scientific">Actinoplanes derwentensis</name>
    <dbReference type="NCBI Taxonomy" id="113562"/>
    <lineage>
        <taxon>Bacteria</taxon>
        <taxon>Bacillati</taxon>
        <taxon>Actinomycetota</taxon>
        <taxon>Actinomycetes</taxon>
        <taxon>Micromonosporales</taxon>
        <taxon>Micromonosporaceae</taxon>
        <taxon>Actinoplanes</taxon>
    </lineage>
</organism>
<dbReference type="AlphaFoldDB" id="A0A1H1YI12"/>
<gene>
    <name evidence="2" type="ORF">SAMN04489716_2866</name>
</gene>
<evidence type="ECO:0000313" key="2">
    <source>
        <dbReference type="EMBL" id="SDT21188.1"/>
    </source>
</evidence>
<dbReference type="Proteomes" id="UP000198688">
    <property type="component" value="Chromosome I"/>
</dbReference>